<feature type="compositionally biased region" description="Basic and acidic residues" evidence="1">
    <location>
        <begin position="787"/>
        <end position="803"/>
    </location>
</feature>
<keyword evidence="3" id="KW-1185">Reference proteome</keyword>
<feature type="region of interest" description="Disordered" evidence="1">
    <location>
        <begin position="1021"/>
        <end position="1201"/>
    </location>
</feature>
<evidence type="ECO:0000256" key="1">
    <source>
        <dbReference type="SAM" id="MobiDB-lite"/>
    </source>
</evidence>
<dbReference type="Proteomes" id="UP000777482">
    <property type="component" value="Unassembled WGS sequence"/>
</dbReference>
<evidence type="ECO:0008006" key="4">
    <source>
        <dbReference type="Google" id="ProtNLM"/>
    </source>
</evidence>
<feature type="region of interest" description="Disordered" evidence="1">
    <location>
        <begin position="909"/>
        <end position="1004"/>
    </location>
</feature>
<sequence>MVWVVQGTLQSPQGVTVESIPNDTSHWLRPNRKYRVGRQGGLRAPPKPGSTKAPTATRERLYDFRIASLKISKEGLIDFETGGEDWVPEDRPDDAANLVPYELVVTVRKKFKLVRGVEAGPVSLPLDQDGLCKVEVESGDYLVLDHWHFKFTWLPVVVCFPTARLDQKAVAYEMAKSMGVKVAYGETLPHHTHYLVKRTTPNQPFLTAAVRPLHIVSPTWFNALWMACKPPDRPNVPIPEVPEPQQDGEEDAAYDKRVQKYERELLAIDPDVGSDVPRWWGHSLLEKSWDGSWPPENDPHFFPTSWGTEEPGIWKRDVSRQTIFRNMLLVSFSGSNDADEKNATIVQLGGGHFLASNVLQRSPLPNDVTELVELVNDYKKTNDMPDEAKIVILPPPNLFTDETEGSLMQPEDLDDQSLQQRDLLLDLQQELGATIINSDASELATAIGSVDNSALMGGASRAPKVRRVPSSASAAPQSSAGFVDPTPPFPTGGVPGTHPDSVIPTASMLNNNNNAGGANRAGAGAGAGRSVATDNTQRSRADLLTQGQASSEAGPSSSSSMRNAASTQAEPAPATTAGPKKLVRRARTGRTAVLDLLDDPADEPERRSAPSKGYQTQDYAAAGTQSAGSSSSRLRATESPAVADGPDENGAGGSLAAPPRTGRLARRAGQKSAVQAFLDDDGDAGMTGEGSGGASENQSAGGRNRATKSKEERMREIREEDERRAKEEAERYEQRKAQEENEAQAGKGSRGRQRAAAPTAAAAAAATAGKKRGKSAALSDDGDSDDVGERQPARKLASRKDGDAPVATTSKRSRDMARAAQNSSSSDEGDRQARKKSKGPSAAAGSPKSKKEMAAQRKAAKEAEELDRKRLLQVKTTKRKGVEIDKELNEDFNALKIVKPVMKSMPPVDKHRMAWDEEDSDAERDRLIRADQERAQRGASDDDEMDPNHWRQATQAMFVVRPMHIEPKPHRKENEPPHDDPRWAGKPNFKRFRPKNSGIARVPAKDRQQIKLVLPEAVDFGLGEGYGDRKGGAMSQLQQEDEEEDADIFSFAGRAKGGQTKLAFGSKATTTGKKQASSAKSNAAKSKTSKGKGKGKQVVVDSEEDSGEDSSHTLDGGNRVMDIDELDDEATPLPPTTAFGNRGRSASRGAAAANKAGAGGSRKIPTSTIMIDDSDSDSDSGLTFKGFGKKKAGAASARKKL</sequence>
<feature type="region of interest" description="Disordered" evidence="1">
    <location>
        <begin position="466"/>
        <end position="879"/>
    </location>
</feature>
<dbReference type="EMBL" id="PUHQ01000001">
    <property type="protein sequence ID" value="KAG0667508.1"/>
    <property type="molecule type" value="Genomic_DNA"/>
</dbReference>
<accession>A0A9P7BAN8</accession>
<feature type="compositionally biased region" description="Low complexity" evidence="1">
    <location>
        <begin position="469"/>
        <end position="480"/>
    </location>
</feature>
<gene>
    <name evidence="2" type="ORF">C6P46_000039</name>
</gene>
<evidence type="ECO:0000313" key="3">
    <source>
        <dbReference type="Proteomes" id="UP000777482"/>
    </source>
</evidence>
<feature type="compositionally biased region" description="Basic and acidic residues" evidence="1">
    <location>
        <begin position="849"/>
        <end position="870"/>
    </location>
</feature>
<proteinExistence type="predicted"/>
<organism evidence="2 3">
    <name type="scientific">Rhodotorula mucilaginosa</name>
    <name type="common">Yeast</name>
    <name type="synonym">Rhodotorula rubra</name>
    <dbReference type="NCBI Taxonomy" id="5537"/>
    <lineage>
        <taxon>Eukaryota</taxon>
        <taxon>Fungi</taxon>
        <taxon>Dikarya</taxon>
        <taxon>Basidiomycota</taxon>
        <taxon>Pucciniomycotina</taxon>
        <taxon>Microbotryomycetes</taxon>
        <taxon>Sporidiobolales</taxon>
        <taxon>Sporidiobolaceae</taxon>
        <taxon>Rhodotorula</taxon>
    </lineage>
</organism>
<feature type="compositionally biased region" description="Basic and acidic residues" evidence="1">
    <location>
        <begin position="923"/>
        <end position="940"/>
    </location>
</feature>
<reference evidence="2 3" key="1">
    <citation type="submission" date="2020-11" db="EMBL/GenBank/DDBJ databases">
        <title>Kefir isolates.</title>
        <authorList>
            <person name="Marcisauskas S."/>
            <person name="Kim Y."/>
            <person name="Blasche S."/>
        </authorList>
    </citation>
    <scope>NUCLEOTIDE SEQUENCE [LARGE SCALE GENOMIC DNA]</scope>
    <source>
        <strain evidence="2 3">KR</strain>
    </source>
</reference>
<dbReference type="OrthoDB" id="2535785at2759"/>
<feature type="compositionally biased region" description="Basic and acidic residues" evidence="1">
    <location>
        <begin position="963"/>
        <end position="983"/>
    </location>
</feature>
<feature type="compositionally biased region" description="Basic and acidic residues" evidence="1">
    <location>
        <begin position="708"/>
        <end position="739"/>
    </location>
</feature>
<feature type="compositionally biased region" description="Low complexity" evidence="1">
    <location>
        <begin position="510"/>
        <end position="522"/>
    </location>
</feature>
<feature type="compositionally biased region" description="Low complexity" evidence="1">
    <location>
        <begin position="620"/>
        <end position="634"/>
    </location>
</feature>
<evidence type="ECO:0000313" key="2">
    <source>
        <dbReference type="EMBL" id="KAG0667508.1"/>
    </source>
</evidence>
<feature type="compositionally biased region" description="Low complexity" evidence="1">
    <location>
        <begin position="1140"/>
        <end position="1156"/>
    </location>
</feature>
<feature type="compositionally biased region" description="Low complexity" evidence="1">
    <location>
        <begin position="754"/>
        <end position="768"/>
    </location>
</feature>
<feature type="compositionally biased region" description="Low complexity" evidence="1">
    <location>
        <begin position="1072"/>
        <end position="1086"/>
    </location>
</feature>
<comment type="caution">
    <text evidence="2">The sequence shown here is derived from an EMBL/GenBank/DDBJ whole genome shotgun (WGS) entry which is preliminary data.</text>
</comment>
<feature type="compositionally biased region" description="Basic residues" evidence="1">
    <location>
        <begin position="1187"/>
        <end position="1201"/>
    </location>
</feature>
<dbReference type="AlphaFoldDB" id="A0A9P7BAN8"/>
<feature type="compositionally biased region" description="Low complexity" evidence="1">
    <location>
        <begin position="546"/>
        <end position="560"/>
    </location>
</feature>
<protein>
    <recommendedName>
        <fullName evidence="4">BRCT domain-containing protein</fullName>
    </recommendedName>
</protein>
<name>A0A9P7BAN8_RHOMI</name>